<dbReference type="SUPFAM" id="SSF46689">
    <property type="entry name" value="Homeodomain-like"/>
    <property type="match status" value="2"/>
</dbReference>
<dbReference type="GO" id="GO:0003700">
    <property type="term" value="F:DNA-binding transcription factor activity"/>
    <property type="evidence" value="ECO:0007669"/>
    <property type="project" value="InterPro"/>
</dbReference>
<evidence type="ECO:0000256" key="1">
    <source>
        <dbReference type="ARBA" id="ARBA00022490"/>
    </source>
</evidence>
<keyword evidence="6" id="KW-0684">Rhamnose metabolism</keyword>
<dbReference type="InterPro" id="IPR014710">
    <property type="entry name" value="RmlC-like_jellyroll"/>
</dbReference>
<dbReference type="Pfam" id="PF12833">
    <property type="entry name" value="HTH_18"/>
    <property type="match status" value="1"/>
</dbReference>
<dbReference type="InterPro" id="IPR047220">
    <property type="entry name" value="RhaR_RhaS-like_N"/>
</dbReference>
<keyword evidence="4" id="KW-0238">DNA-binding</keyword>
<keyword evidence="5" id="KW-0804">Transcription</keyword>
<dbReference type="PANTHER" id="PTHR43280:SF28">
    <property type="entry name" value="HTH-TYPE TRANSCRIPTIONAL ACTIVATOR RHAS"/>
    <property type="match status" value="1"/>
</dbReference>
<dbReference type="InterPro" id="IPR018060">
    <property type="entry name" value="HTH_AraC"/>
</dbReference>
<dbReference type="SUPFAM" id="SSF51215">
    <property type="entry name" value="Regulatory protein AraC"/>
    <property type="match status" value="1"/>
</dbReference>
<reference evidence="8 9" key="1">
    <citation type="submission" date="2019-02" db="EMBL/GenBank/DDBJ databases">
        <title>Complete Genome Sequence and Methylome Analysis of free living Spirochaetas.</title>
        <authorList>
            <person name="Fomenkov A."/>
            <person name="Dubinina G."/>
            <person name="Leshcheva N."/>
            <person name="Mikheeva N."/>
            <person name="Grabovich M."/>
            <person name="Vincze T."/>
            <person name="Roberts R.J."/>
        </authorList>
    </citation>
    <scope>NUCLEOTIDE SEQUENCE [LARGE SCALE GENOMIC DNA]</scope>
    <source>
        <strain evidence="8 9">K2</strain>
    </source>
</reference>
<dbReference type="OrthoDB" id="9791615at2"/>
<evidence type="ECO:0000313" key="9">
    <source>
        <dbReference type="Proteomes" id="UP000324209"/>
    </source>
</evidence>
<dbReference type="InterPro" id="IPR018062">
    <property type="entry name" value="HTH_AraC-typ_CS"/>
</dbReference>
<dbReference type="Pfam" id="PF02311">
    <property type="entry name" value="AraC_binding"/>
    <property type="match status" value="1"/>
</dbReference>
<keyword evidence="9" id="KW-1185">Reference proteome</keyword>
<protein>
    <submittedName>
        <fullName evidence="8">Helix-turn-helix domain-containing protein</fullName>
    </submittedName>
</protein>
<dbReference type="SMART" id="SM00342">
    <property type="entry name" value="HTH_ARAC"/>
    <property type="match status" value="1"/>
</dbReference>
<name>A0A5C1QNZ2_9SPIO</name>
<dbReference type="PANTHER" id="PTHR43280">
    <property type="entry name" value="ARAC-FAMILY TRANSCRIPTIONAL REGULATOR"/>
    <property type="match status" value="1"/>
</dbReference>
<keyword evidence="1" id="KW-0963">Cytoplasm</keyword>
<accession>A0A5C1QNZ2</accession>
<dbReference type="Gene3D" id="2.60.120.10">
    <property type="entry name" value="Jelly Rolls"/>
    <property type="match status" value="1"/>
</dbReference>
<dbReference type="InterPro" id="IPR020449">
    <property type="entry name" value="Tscrpt_reg_AraC-type_HTH"/>
</dbReference>
<organism evidence="8 9">
    <name type="scientific">Oceanispirochaeta crateris</name>
    <dbReference type="NCBI Taxonomy" id="2518645"/>
    <lineage>
        <taxon>Bacteria</taxon>
        <taxon>Pseudomonadati</taxon>
        <taxon>Spirochaetota</taxon>
        <taxon>Spirochaetia</taxon>
        <taxon>Spirochaetales</taxon>
        <taxon>Spirochaetaceae</taxon>
        <taxon>Oceanispirochaeta</taxon>
    </lineage>
</organism>
<dbReference type="PROSITE" id="PS00041">
    <property type="entry name" value="HTH_ARAC_FAMILY_1"/>
    <property type="match status" value="1"/>
</dbReference>
<dbReference type="InterPro" id="IPR003313">
    <property type="entry name" value="AraC-bd"/>
</dbReference>
<evidence type="ECO:0000256" key="3">
    <source>
        <dbReference type="ARBA" id="ARBA00023015"/>
    </source>
</evidence>
<evidence type="ECO:0000256" key="4">
    <source>
        <dbReference type="ARBA" id="ARBA00023125"/>
    </source>
</evidence>
<dbReference type="CDD" id="cd06977">
    <property type="entry name" value="cupin_RhaR_RhaS-like_N"/>
    <property type="match status" value="1"/>
</dbReference>
<sequence>MFQLNRPDFFDSDEEPIKLIRRSPQIPYPLHNHDFSELVIVLSGTGVHFTKDHEYRVNAGDVFVIQGATSHGYKEIQDLCLVNLLFRMDQLPLPFMDISYIPGYQALFHLEPRYRQVHNFASRLKLKSDDLIRVSSLIDRIELEYKGRQKGYRYMGALLFMELIGFLSRCYDSSESVQNLELLRIARGLSYLEHHLTEKISLETLKAETGMSISSLNRHFKRVTGLPPLEYHLRQRIRRACTLLKQTDLNITEVAYRSGFDDSNYFTRQFKKVMEMAPSRFRKSD</sequence>
<evidence type="ECO:0000259" key="7">
    <source>
        <dbReference type="PROSITE" id="PS01124"/>
    </source>
</evidence>
<keyword evidence="3" id="KW-0805">Transcription regulation</keyword>
<dbReference type="Proteomes" id="UP000324209">
    <property type="component" value="Chromosome"/>
</dbReference>
<dbReference type="RefSeq" id="WP_149487456.1">
    <property type="nucleotide sequence ID" value="NZ_CP036150.1"/>
</dbReference>
<gene>
    <name evidence="8" type="ORF">EXM22_15865</name>
</gene>
<keyword evidence="2" id="KW-0677">Repeat</keyword>
<dbReference type="EMBL" id="CP036150">
    <property type="protein sequence ID" value="QEN09381.1"/>
    <property type="molecule type" value="Genomic_DNA"/>
</dbReference>
<feature type="domain" description="HTH araC/xylS-type" evidence="7">
    <location>
        <begin position="186"/>
        <end position="284"/>
    </location>
</feature>
<proteinExistence type="predicted"/>
<evidence type="ECO:0000256" key="6">
    <source>
        <dbReference type="ARBA" id="ARBA00023308"/>
    </source>
</evidence>
<dbReference type="AlphaFoldDB" id="A0A5C1QNZ2"/>
<dbReference type="PROSITE" id="PS01124">
    <property type="entry name" value="HTH_ARAC_FAMILY_2"/>
    <property type="match status" value="1"/>
</dbReference>
<dbReference type="PRINTS" id="PR00032">
    <property type="entry name" value="HTHARAC"/>
</dbReference>
<evidence type="ECO:0000256" key="2">
    <source>
        <dbReference type="ARBA" id="ARBA00022737"/>
    </source>
</evidence>
<dbReference type="InterPro" id="IPR009057">
    <property type="entry name" value="Homeodomain-like_sf"/>
</dbReference>
<dbReference type="InterPro" id="IPR037923">
    <property type="entry name" value="HTH-like"/>
</dbReference>
<evidence type="ECO:0000256" key="5">
    <source>
        <dbReference type="ARBA" id="ARBA00023163"/>
    </source>
</evidence>
<dbReference type="GO" id="GO:0043565">
    <property type="term" value="F:sequence-specific DNA binding"/>
    <property type="evidence" value="ECO:0007669"/>
    <property type="project" value="InterPro"/>
</dbReference>
<dbReference type="Gene3D" id="1.10.10.60">
    <property type="entry name" value="Homeodomain-like"/>
    <property type="match status" value="2"/>
</dbReference>
<evidence type="ECO:0000313" key="8">
    <source>
        <dbReference type="EMBL" id="QEN09381.1"/>
    </source>
</evidence>
<dbReference type="KEGG" id="ock:EXM22_15865"/>